<evidence type="ECO:0000256" key="8">
    <source>
        <dbReference type="SAM" id="Phobius"/>
    </source>
</evidence>
<keyword evidence="12" id="KW-1185">Reference proteome</keyword>
<evidence type="ECO:0000256" key="3">
    <source>
        <dbReference type="ARBA" id="ARBA00022729"/>
    </source>
</evidence>
<keyword evidence="6" id="KW-0393">Immunoglobulin domain</keyword>
<dbReference type="PROSITE" id="PS50188">
    <property type="entry name" value="B302_SPRY"/>
    <property type="match status" value="1"/>
</dbReference>
<evidence type="ECO:0000259" key="10">
    <source>
        <dbReference type="PROSITE" id="PS50835"/>
    </source>
</evidence>
<dbReference type="InterPro" id="IPR053896">
    <property type="entry name" value="BTN3A2-like_Ig-C"/>
</dbReference>
<feature type="domain" description="B30.2/SPRY" evidence="9">
    <location>
        <begin position="268"/>
        <end position="457"/>
    </location>
</feature>
<feature type="compositionally biased region" description="Basic residues" evidence="7">
    <location>
        <begin position="467"/>
        <end position="489"/>
    </location>
</feature>
<dbReference type="Gene3D" id="2.60.40.10">
    <property type="entry name" value="Immunoglobulins"/>
    <property type="match status" value="2"/>
</dbReference>
<dbReference type="InterPro" id="IPR013320">
    <property type="entry name" value="ConA-like_dom_sf"/>
</dbReference>
<dbReference type="InterPro" id="IPR043136">
    <property type="entry name" value="B30.2/SPRY_sf"/>
</dbReference>
<dbReference type="RGD" id="1303010">
    <property type="gene designation" value="Btnl8"/>
</dbReference>
<dbReference type="SUPFAM" id="SSF49899">
    <property type="entry name" value="Concanavalin A-like lectins/glucanases"/>
    <property type="match status" value="1"/>
</dbReference>
<feature type="region of interest" description="Disordered" evidence="7">
    <location>
        <begin position="457"/>
        <end position="498"/>
    </location>
</feature>
<evidence type="ECO:0000313" key="11">
    <source>
        <dbReference type="Ensembl" id="ENSRNOP00000098197.2"/>
    </source>
</evidence>
<dbReference type="GeneID" id="406160"/>
<proteinExistence type="predicted"/>
<name>A0ABK0LB78_RAT</name>
<dbReference type="PANTHER" id="PTHR24100">
    <property type="entry name" value="BUTYROPHILIN"/>
    <property type="match status" value="1"/>
</dbReference>
<dbReference type="InterPro" id="IPR003877">
    <property type="entry name" value="SPRY_dom"/>
</dbReference>
<dbReference type="InterPro" id="IPR050504">
    <property type="entry name" value="IgSF_BTN/MOG"/>
</dbReference>
<dbReference type="RefSeq" id="NP_001382798.1">
    <property type="nucleotide sequence ID" value="NM_001395869.1"/>
</dbReference>
<dbReference type="Gene3D" id="2.60.120.920">
    <property type="match status" value="1"/>
</dbReference>
<evidence type="ECO:0000256" key="5">
    <source>
        <dbReference type="ARBA" id="ARBA00023136"/>
    </source>
</evidence>
<dbReference type="Proteomes" id="UP000002494">
    <property type="component" value="Chromosome 20"/>
</dbReference>
<accession>A0ABK0LB78</accession>
<dbReference type="CDD" id="cd13733">
    <property type="entry name" value="SPRY_PRY_C-I_1"/>
    <property type="match status" value="1"/>
</dbReference>
<organism evidence="11 12">
    <name type="scientific">Rattus norvegicus</name>
    <name type="common">Rat</name>
    <dbReference type="NCBI Taxonomy" id="10116"/>
    <lineage>
        <taxon>Eukaryota</taxon>
        <taxon>Metazoa</taxon>
        <taxon>Chordata</taxon>
        <taxon>Craniata</taxon>
        <taxon>Vertebrata</taxon>
        <taxon>Euteleostomi</taxon>
        <taxon>Mammalia</taxon>
        <taxon>Eutheria</taxon>
        <taxon>Euarchontoglires</taxon>
        <taxon>Glires</taxon>
        <taxon>Rodentia</taxon>
        <taxon>Myomorpha</taxon>
        <taxon>Muroidea</taxon>
        <taxon>Muridae</taxon>
        <taxon>Murinae</taxon>
        <taxon>Rattus</taxon>
    </lineage>
</organism>
<evidence type="ECO:0000256" key="4">
    <source>
        <dbReference type="ARBA" id="ARBA00022989"/>
    </source>
</evidence>
<keyword evidence="5 8" id="KW-0472">Membrane</keyword>
<dbReference type="InterPro" id="IPR001870">
    <property type="entry name" value="B30.2/SPRY"/>
</dbReference>
<dbReference type="InterPro" id="IPR013783">
    <property type="entry name" value="Ig-like_fold"/>
</dbReference>
<feature type="transmembrane region" description="Helical" evidence="8">
    <location>
        <begin position="197"/>
        <end position="218"/>
    </location>
</feature>
<dbReference type="PRINTS" id="PR01407">
    <property type="entry name" value="BUTYPHLNCDUF"/>
</dbReference>
<dbReference type="PANTHER" id="PTHR24100:SF64">
    <property type="entry name" value="BUTYROPHILIN, SUBFAMILY 3, MEMBER A3-RELATED"/>
    <property type="match status" value="1"/>
</dbReference>
<evidence type="ECO:0000256" key="6">
    <source>
        <dbReference type="ARBA" id="ARBA00023319"/>
    </source>
</evidence>
<evidence type="ECO:0000256" key="2">
    <source>
        <dbReference type="ARBA" id="ARBA00022692"/>
    </source>
</evidence>
<keyword evidence="4 8" id="KW-1133">Transmembrane helix</keyword>
<dbReference type="InterPro" id="IPR007110">
    <property type="entry name" value="Ig-like_dom"/>
</dbReference>
<dbReference type="Pfam" id="PF22705">
    <property type="entry name" value="C2-set_3"/>
    <property type="match status" value="1"/>
</dbReference>
<dbReference type="InterPro" id="IPR013106">
    <property type="entry name" value="Ig_V-set"/>
</dbReference>
<feature type="domain" description="Ig-like" evidence="10">
    <location>
        <begin position="96"/>
        <end position="180"/>
    </location>
</feature>
<evidence type="ECO:0000256" key="7">
    <source>
        <dbReference type="SAM" id="MobiDB-lite"/>
    </source>
</evidence>
<dbReference type="Ensembl" id="ENSRNOT00000120556.2">
    <property type="protein sequence ID" value="ENSRNOP00000098197.2"/>
    <property type="gene ID" value="ENSRNOG00000064738.3"/>
</dbReference>
<reference evidence="11" key="2">
    <citation type="submission" date="2025-08" db="UniProtKB">
        <authorList>
            <consortium name="Ensembl"/>
        </authorList>
    </citation>
    <scope>IDENTIFICATION</scope>
    <source>
        <strain evidence="11">Brown Norway</strain>
    </source>
</reference>
<evidence type="ECO:0000256" key="1">
    <source>
        <dbReference type="ARBA" id="ARBA00004479"/>
    </source>
</evidence>
<protein>
    <submittedName>
        <fullName evidence="11">Butyrophilin-like 8</fullName>
    </submittedName>
</protein>
<dbReference type="SUPFAM" id="SSF48726">
    <property type="entry name" value="Immunoglobulin"/>
    <property type="match status" value="2"/>
</dbReference>
<keyword evidence="2 8" id="KW-0812">Transmembrane</keyword>
<keyword evidence="3" id="KW-0732">Signal</keyword>
<reference evidence="11" key="3">
    <citation type="submission" date="2025-09" db="UniProtKB">
        <authorList>
            <consortium name="Ensembl"/>
        </authorList>
    </citation>
    <scope>IDENTIFICATION</scope>
    <source>
        <strain evidence="11">Brown Norway</strain>
    </source>
</reference>
<sequence length="510" mass="58069">MGIYCKPSVLFQDSYLLVLTQLLCWVTTKEQKEEQMIEYSWRTSLVKDKFHEGKAAVRIQNVQESDSGIYVCHFKQGHFHEEAILELKVAAMGSVPEVYIKGPEDGGVCVVCMTSGWYPEPQVHWRDSRGEILPASSETLHEDAEGLITTETSLVLRDSSVRNVTCSTFNPVLGQEKAMAMVIPEPFFPQASPWKTAFLVILTMMGLLVLGTISLFGWERFVRLKLQKEQIHIHCEKDELQTEKEDALRTASALREELDRRKAAYNRAWRKAQLYADWRKEHFQTWTFTLDPASAHPTLVISQDRMRVTRKDTTVCLDDLFSVLGTKGISSGRYYWEVKLENREGSKWILGVCREGVERKGFYFESPEKGFWTVGQSSSGYWAYVDSGRDSLSIRQAPESVGVFVDYDKRNISFYNMSDMSHLFSFHEASFSGTLLPYFQLKCGNVSMTVNSMACVSEGQEGEEGRKGRKRSRKGRKRRKGRRPKKGKGGRISIPPGCQGHSVPIVWITA</sequence>
<dbReference type="Pfam" id="PF00622">
    <property type="entry name" value="SPRY"/>
    <property type="match status" value="1"/>
</dbReference>
<dbReference type="PROSITE" id="PS50835">
    <property type="entry name" value="IG_LIKE"/>
    <property type="match status" value="2"/>
</dbReference>
<evidence type="ECO:0000313" key="12">
    <source>
        <dbReference type="Proteomes" id="UP000002494"/>
    </source>
</evidence>
<dbReference type="SMART" id="SM00449">
    <property type="entry name" value="SPRY"/>
    <property type="match status" value="1"/>
</dbReference>
<dbReference type="InterPro" id="IPR036179">
    <property type="entry name" value="Ig-like_dom_sf"/>
</dbReference>
<evidence type="ECO:0000259" key="9">
    <source>
        <dbReference type="PROSITE" id="PS50188"/>
    </source>
</evidence>
<reference evidence="11" key="1">
    <citation type="submission" date="2024-01" db="EMBL/GenBank/DDBJ databases">
        <title>GRCr8: a new rat reference genome assembly contstructed from accurate long reads and long range scaffolding.</title>
        <authorList>
            <person name="Doris P.A."/>
            <person name="Kalbfleisch T."/>
            <person name="Li K."/>
            <person name="Howe K."/>
            <person name="Wood J."/>
        </authorList>
    </citation>
    <scope>NUCLEOTIDE SEQUENCE [LARGE SCALE GENOMIC DNA]</scope>
    <source>
        <strain evidence="11">Brown Norway</strain>
    </source>
</reference>
<dbReference type="InterPro" id="IPR003879">
    <property type="entry name" value="Butyrophylin_SPRY"/>
</dbReference>
<feature type="domain" description="Ig-like" evidence="10">
    <location>
        <begin position="22"/>
        <end position="90"/>
    </location>
</feature>
<dbReference type="GeneTree" id="ENSGT00940000162450"/>
<comment type="subcellular location">
    <subcellularLocation>
        <location evidence="1">Membrane</location>
        <topology evidence="1">Single-pass type I membrane protein</topology>
    </subcellularLocation>
</comment>
<dbReference type="Pfam" id="PF07686">
    <property type="entry name" value="V-set"/>
    <property type="match status" value="1"/>
</dbReference>
<gene>
    <name evidence="11" type="primary">Btnl8</name>
</gene>